<dbReference type="AlphaFoldDB" id="A0A0E9T3L4"/>
<organism evidence="1">
    <name type="scientific">Anguilla anguilla</name>
    <name type="common">European freshwater eel</name>
    <name type="synonym">Muraena anguilla</name>
    <dbReference type="NCBI Taxonomy" id="7936"/>
    <lineage>
        <taxon>Eukaryota</taxon>
        <taxon>Metazoa</taxon>
        <taxon>Chordata</taxon>
        <taxon>Craniata</taxon>
        <taxon>Vertebrata</taxon>
        <taxon>Euteleostomi</taxon>
        <taxon>Actinopterygii</taxon>
        <taxon>Neopterygii</taxon>
        <taxon>Teleostei</taxon>
        <taxon>Anguilliformes</taxon>
        <taxon>Anguillidae</taxon>
        <taxon>Anguilla</taxon>
    </lineage>
</organism>
<accession>A0A0E9T3L4</accession>
<proteinExistence type="predicted"/>
<name>A0A0E9T3L4_ANGAN</name>
<reference evidence="1" key="2">
    <citation type="journal article" date="2015" name="Fish Shellfish Immunol.">
        <title>Early steps in the European eel (Anguilla anguilla)-Vibrio vulnificus interaction in the gills: Role of the RtxA13 toxin.</title>
        <authorList>
            <person name="Callol A."/>
            <person name="Pajuelo D."/>
            <person name="Ebbesson L."/>
            <person name="Teles M."/>
            <person name="MacKenzie S."/>
            <person name="Amaro C."/>
        </authorList>
    </citation>
    <scope>NUCLEOTIDE SEQUENCE</scope>
</reference>
<dbReference type="EMBL" id="GBXM01060495">
    <property type="protein sequence ID" value="JAH48082.1"/>
    <property type="molecule type" value="Transcribed_RNA"/>
</dbReference>
<evidence type="ECO:0000313" key="1">
    <source>
        <dbReference type="EMBL" id="JAH48082.1"/>
    </source>
</evidence>
<sequence>MCLINGKYCVSLMFSSFCD</sequence>
<reference evidence="1" key="1">
    <citation type="submission" date="2014-11" db="EMBL/GenBank/DDBJ databases">
        <authorList>
            <person name="Amaro Gonzalez C."/>
        </authorList>
    </citation>
    <scope>NUCLEOTIDE SEQUENCE</scope>
</reference>
<protein>
    <submittedName>
        <fullName evidence="1">Uncharacterized protein</fullName>
    </submittedName>
</protein>